<dbReference type="OrthoDB" id="6813549at2"/>
<proteinExistence type="predicted"/>
<dbReference type="PANTHER" id="PTHR22916">
    <property type="entry name" value="GLYCOSYLTRANSFERASE"/>
    <property type="match status" value="1"/>
</dbReference>
<dbReference type="Pfam" id="PF00535">
    <property type="entry name" value="Glycos_transf_2"/>
    <property type="match status" value="1"/>
</dbReference>
<evidence type="ECO:0000313" key="5">
    <source>
        <dbReference type="Proteomes" id="UP000242765"/>
    </source>
</evidence>
<dbReference type="GO" id="GO:0016758">
    <property type="term" value="F:hexosyltransferase activity"/>
    <property type="evidence" value="ECO:0007669"/>
    <property type="project" value="UniProtKB-ARBA"/>
</dbReference>
<dbReference type="STRING" id="1977882.B9T28_12645"/>
<sequence>MRKLISLIIPVYNVEEYIEECLKSVINQITMNIEVIIVNDGTPDNSMKIINGLISQLPKNIQQFFILLEQENQGQSVARNNGLNIATGEYVAFLDSDDILAIDYFDTIFKIISKNNYDILRFNARKFIKDTNESIIFNTNIGYNGENNINEEFLIELFNKAAWYPWLNIYRKKLFDGLIFPVGVYFEDAAVITKIFIRAKVVYLINDELYFYRLNSSGSLLSKDSGNLKKHRESYEYLVKVFGEELDKNKIYSSSYLIILQSYIMFLLRNFGIKSAFITYCKWNVIDKSIEKKYIKNRGNMLFYKYGFSFLVFLRLINR</sequence>
<dbReference type="Proteomes" id="UP000242765">
    <property type="component" value="Unassembled WGS sequence"/>
</dbReference>
<dbReference type="CDD" id="cd00761">
    <property type="entry name" value="Glyco_tranf_GTA_type"/>
    <property type="match status" value="1"/>
</dbReference>
<keyword evidence="2" id="KW-0808">Transferase</keyword>
<dbReference type="InterPro" id="IPR001173">
    <property type="entry name" value="Glyco_trans_2-like"/>
</dbReference>
<name>A0A1Y3CF97_9GAMM</name>
<keyword evidence="5" id="KW-1185">Reference proteome</keyword>
<protein>
    <recommendedName>
        <fullName evidence="3">Glycosyltransferase 2-like domain-containing protein</fullName>
    </recommendedName>
</protein>
<accession>A0A1Y3CF97</accession>
<evidence type="ECO:0000256" key="1">
    <source>
        <dbReference type="ARBA" id="ARBA00022676"/>
    </source>
</evidence>
<reference evidence="4 5" key="1">
    <citation type="submission" date="2017-04" db="EMBL/GenBank/DDBJ databases">
        <title>High diversity of culturable Acinetobacter species in natural soil and water ecosystems.</title>
        <authorList>
            <person name="Nemec A."/>
            <person name="Radolfova-Krizova L."/>
        </authorList>
    </citation>
    <scope>NUCLEOTIDE SEQUENCE [LARGE SCALE GENOMIC DNA]</scope>
    <source>
        <strain evidence="4 5">ANC 4999</strain>
    </source>
</reference>
<keyword evidence="1" id="KW-0328">Glycosyltransferase</keyword>
<evidence type="ECO:0000259" key="3">
    <source>
        <dbReference type="Pfam" id="PF00535"/>
    </source>
</evidence>
<organism evidence="4 5">
    <name type="scientific">Acinetobacter silvestris</name>
    <dbReference type="NCBI Taxonomy" id="1977882"/>
    <lineage>
        <taxon>Bacteria</taxon>
        <taxon>Pseudomonadati</taxon>
        <taxon>Pseudomonadota</taxon>
        <taxon>Gammaproteobacteria</taxon>
        <taxon>Moraxellales</taxon>
        <taxon>Moraxellaceae</taxon>
        <taxon>Acinetobacter</taxon>
    </lineage>
</organism>
<dbReference type="EMBL" id="NEGB01000008">
    <property type="protein sequence ID" value="OTG63833.1"/>
    <property type="molecule type" value="Genomic_DNA"/>
</dbReference>
<evidence type="ECO:0000256" key="2">
    <source>
        <dbReference type="ARBA" id="ARBA00022679"/>
    </source>
</evidence>
<dbReference type="SUPFAM" id="SSF53448">
    <property type="entry name" value="Nucleotide-diphospho-sugar transferases"/>
    <property type="match status" value="1"/>
</dbReference>
<gene>
    <name evidence="4" type="ORF">B9T28_12645</name>
</gene>
<dbReference type="PANTHER" id="PTHR22916:SF51">
    <property type="entry name" value="GLYCOSYLTRANSFERASE EPSH-RELATED"/>
    <property type="match status" value="1"/>
</dbReference>
<dbReference type="RefSeq" id="WP_086204351.1">
    <property type="nucleotide sequence ID" value="NZ_NEGB01000008.1"/>
</dbReference>
<comment type="caution">
    <text evidence="4">The sequence shown here is derived from an EMBL/GenBank/DDBJ whole genome shotgun (WGS) entry which is preliminary data.</text>
</comment>
<feature type="domain" description="Glycosyltransferase 2-like" evidence="3">
    <location>
        <begin position="6"/>
        <end position="134"/>
    </location>
</feature>
<evidence type="ECO:0000313" key="4">
    <source>
        <dbReference type="EMBL" id="OTG63833.1"/>
    </source>
</evidence>
<dbReference type="InterPro" id="IPR029044">
    <property type="entry name" value="Nucleotide-diphossugar_trans"/>
</dbReference>
<dbReference type="Gene3D" id="3.90.550.10">
    <property type="entry name" value="Spore Coat Polysaccharide Biosynthesis Protein SpsA, Chain A"/>
    <property type="match status" value="1"/>
</dbReference>
<dbReference type="AlphaFoldDB" id="A0A1Y3CF97"/>